<organism evidence="1 2">
    <name type="scientific">Microlunatus elymi</name>
    <dbReference type="NCBI Taxonomy" id="2596828"/>
    <lineage>
        <taxon>Bacteria</taxon>
        <taxon>Bacillati</taxon>
        <taxon>Actinomycetota</taxon>
        <taxon>Actinomycetes</taxon>
        <taxon>Propionibacteriales</taxon>
        <taxon>Propionibacteriaceae</taxon>
        <taxon>Microlunatus</taxon>
    </lineage>
</organism>
<keyword evidence="2" id="KW-1185">Reference proteome</keyword>
<name>A0A516PWE6_9ACTN</name>
<dbReference type="AlphaFoldDB" id="A0A516PWE6"/>
<evidence type="ECO:0000313" key="2">
    <source>
        <dbReference type="Proteomes" id="UP000319263"/>
    </source>
</evidence>
<dbReference type="RefSeq" id="WP_143985262.1">
    <property type="nucleotide sequence ID" value="NZ_CP041692.1"/>
</dbReference>
<proteinExistence type="predicted"/>
<protein>
    <submittedName>
        <fullName evidence="1">Uncharacterized protein</fullName>
    </submittedName>
</protein>
<evidence type="ECO:0000313" key="1">
    <source>
        <dbReference type="EMBL" id="QDP95281.1"/>
    </source>
</evidence>
<accession>A0A516PWE6</accession>
<reference evidence="1 2" key="1">
    <citation type="submission" date="2019-07" db="EMBL/GenBank/DDBJ databases">
        <title>Microlunatus dokdonensis sp. nov. isolated from the rhizospheric soil of the wild plant Elymus tsukushiensis.</title>
        <authorList>
            <person name="Ghim S.-Y."/>
            <person name="Hwang Y.-J."/>
            <person name="Son J.-S."/>
            <person name="Shin J.-H."/>
        </authorList>
    </citation>
    <scope>NUCLEOTIDE SEQUENCE [LARGE SCALE GENOMIC DNA]</scope>
    <source>
        <strain evidence="1 2">KUDC0627</strain>
    </source>
</reference>
<sequence length="126" mass="14017">MTADVDRLHLATTLRAHLPDRAAPAFEREVMRLVGAVWAGDSETVWERVSVALQREGLDHPDSPYLPQIRDEVARLALRSRIMQRTGLGRDHKISAITDLDVSIAPSRSLKISGKCRTNPALPTTR</sequence>
<dbReference type="KEGG" id="mik:FOE78_04590"/>
<dbReference type="EMBL" id="CP041692">
    <property type="protein sequence ID" value="QDP95281.1"/>
    <property type="molecule type" value="Genomic_DNA"/>
</dbReference>
<dbReference type="Proteomes" id="UP000319263">
    <property type="component" value="Chromosome"/>
</dbReference>
<gene>
    <name evidence="1" type="ORF">FOE78_04590</name>
</gene>